<dbReference type="PANTHER" id="PTHR14363">
    <property type="entry name" value="HEPARANASE-RELATED"/>
    <property type="match status" value="1"/>
</dbReference>
<dbReference type="GO" id="GO:0009505">
    <property type="term" value="C:plant-type cell wall"/>
    <property type="evidence" value="ECO:0007669"/>
    <property type="project" value="TreeGrafter"/>
</dbReference>
<evidence type="ECO:0000256" key="6">
    <source>
        <dbReference type="ARBA" id="ARBA00023136"/>
    </source>
</evidence>
<comment type="subcellular location">
    <subcellularLocation>
        <location evidence="9">Lysosome membrane</location>
        <topology evidence="9">Peripheral membrane protein</topology>
    </subcellularLocation>
    <subcellularLocation>
        <location evidence="1">Secreted</location>
    </subcellularLocation>
</comment>
<evidence type="ECO:0000256" key="3">
    <source>
        <dbReference type="ARBA" id="ARBA00022525"/>
    </source>
</evidence>
<dbReference type="Pfam" id="PF03662">
    <property type="entry name" value="Glyco_hydro_79n"/>
    <property type="match status" value="1"/>
</dbReference>
<keyword evidence="3" id="KW-0964">Secreted</keyword>
<evidence type="ECO:0000256" key="9">
    <source>
        <dbReference type="ARBA" id="ARBA00023765"/>
    </source>
</evidence>
<protein>
    <submittedName>
        <fullName evidence="11">Uncharacterized protein</fullName>
    </submittedName>
</protein>
<keyword evidence="6" id="KW-0472">Membrane</keyword>
<dbReference type="AlphaFoldDB" id="A0A8T0GIP3"/>
<evidence type="ECO:0000256" key="5">
    <source>
        <dbReference type="ARBA" id="ARBA00022801"/>
    </source>
</evidence>
<evidence type="ECO:0000256" key="1">
    <source>
        <dbReference type="ARBA" id="ARBA00004613"/>
    </source>
</evidence>
<evidence type="ECO:0000313" key="11">
    <source>
        <dbReference type="EMBL" id="KAG0558029.1"/>
    </source>
</evidence>
<evidence type="ECO:0000256" key="4">
    <source>
        <dbReference type="ARBA" id="ARBA00022729"/>
    </source>
</evidence>
<comment type="function">
    <text evidence="10">Endoglycosidase which is a cell surface and extracellular matrix-degrading enzyme. Cleaves heparan sulfate proteoglycans (HSPGs) into heparan sulfate side chains and core proteoglycans.</text>
</comment>
<keyword evidence="7" id="KW-0325">Glycoprotein</keyword>
<sequence>MLGWVDKIADYCMCCTHVQNLSHPLLEKSLQALSPLRLRLGGTVQDQIVYDVGLSPEQPCLPLVKDDSFISDYRGGCLSMERWVALNNLFAKTGVLVAFGLNALFNRSRLDSGEWGPWDSSNAHDFIKYTVEQGIAVEAWELGNELTLNRVVTTIPAKQYGQDMRQLRSVVDSLYKDTMQRPLVVAPDGTGNVAGNEIGFYITLLNESGPGVVDVVTRHIYNLGPGNSEDLVERILNASVLDNDLDNFRTVQRIIQTTAPWAVAWIGEAGGAYNSGKNLVSNAFVNSFWYLDQLAMSATFNTKAYCRQTLIGGNYGLLNSTTFRPNPDLYSAILWKRLMGTVVLATTVEAKYSQVRAYTHCQSGTTSGGVTMLLINLSNSTVSVNVNLKSPISTESHKRTKLIPHKSKEGRASTRYEYHLSASNGDLHSQTSLLNGVPLELTPSGDLPSVDIPLVKENTAAVSVKALSIVFVVLPDAEVPVCMVQPR</sequence>
<comment type="similarity">
    <text evidence="2">Belongs to the glycosyl hydrolase 79 family.</text>
</comment>
<keyword evidence="4" id="KW-0732">Signal</keyword>
<dbReference type="GO" id="GO:0005576">
    <property type="term" value="C:extracellular region"/>
    <property type="evidence" value="ECO:0007669"/>
    <property type="project" value="UniProtKB-SubCell"/>
</dbReference>
<evidence type="ECO:0000256" key="8">
    <source>
        <dbReference type="ARBA" id="ARBA00023228"/>
    </source>
</evidence>
<dbReference type="FunFam" id="3.20.20.80:FF:000023">
    <property type="entry name" value="heparanase-like protein 3"/>
    <property type="match status" value="1"/>
</dbReference>
<comment type="caution">
    <text evidence="11">The sequence shown here is derived from an EMBL/GenBank/DDBJ whole genome shotgun (WGS) entry which is preliminary data.</text>
</comment>
<proteinExistence type="inferred from homology"/>
<dbReference type="GO" id="GO:0005765">
    <property type="term" value="C:lysosomal membrane"/>
    <property type="evidence" value="ECO:0007669"/>
    <property type="project" value="UniProtKB-SubCell"/>
</dbReference>
<dbReference type="GO" id="GO:0004566">
    <property type="term" value="F:beta-glucuronidase activity"/>
    <property type="evidence" value="ECO:0007669"/>
    <property type="project" value="TreeGrafter"/>
</dbReference>
<dbReference type="SUPFAM" id="SSF51445">
    <property type="entry name" value="(Trans)glycosidases"/>
    <property type="match status" value="1"/>
</dbReference>
<evidence type="ECO:0000256" key="2">
    <source>
        <dbReference type="ARBA" id="ARBA00009800"/>
    </source>
</evidence>
<accession>A0A8T0GIP3</accession>
<evidence type="ECO:0000313" key="12">
    <source>
        <dbReference type="Proteomes" id="UP000822688"/>
    </source>
</evidence>
<dbReference type="PANTHER" id="PTHR14363:SF17">
    <property type="entry name" value="HEPARANASE-LIKE PROTEIN 3"/>
    <property type="match status" value="1"/>
</dbReference>
<keyword evidence="8" id="KW-0458">Lysosome</keyword>
<evidence type="ECO:0000256" key="10">
    <source>
        <dbReference type="ARBA" id="ARBA00055929"/>
    </source>
</evidence>
<reference evidence="11 12" key="1">
    <citation type="submission" date="2020-06" db="EMBL/GenBank/DDBJ databases">
        <title>WGS assembly of Ceratodon purpureus strain R40.</title>
        <authorList>
            <person name="Carey S.B."/>
            <person name="Jenkins J."/>
            <person name="Shu S."/>
            <person name="Lovell J.T."/>
            <person name="Sreedasyam A."/>
            <person name="Maumus F."/>
            <person name="Tiley G.P."/>
            <person name="Fernandez-Pozo N."/>
            <person name="Barry K."/>
            <person name="Chen C."/>
            <person name="Wang M."/>
            <person name="Lipzen A."/>
            <person name="Daum C."/>
            <person name="Saski C.A."/>
            <person name="Payton A.C."/>
            <person name="Mcbreen J.C."/>
            <person name="Conrad R.E."/>
            <person name="Kollar L.M."/>
            <person name="Olsson S."/>
            <person name="Huttunen S."/>
            <person name="Landis J.B."/>
            <person name="Wickett N.J."/>
            <person name="Johnson M.G."/>
            <person name="Rensing S.A."/>
            <person name="Grimwood J."/>
            <person name="Schmutz J."/>
            <person name="Mcdaniel S.F."/>
        </authorList>
    </citation>
    <scope>NUCLEOTIDE SEQUENCE [LARGE SCALE GENOMIC DNA]</scope>
    <source>
        <strain evidence="11 12">R40</strain>
    </source>
</reference>
<keyword evidence="12" id="KW-1185">Reference proteome</keyword>
<dbReference type="InterPro" id="IPR005199">
    <property type="entry name" value="Glyco_hydro_79"/>
</dbReference>
<dbReference type="InterPro" id="IPR017853">
    <property type="entry name" value="GH"/>
</dbReference>
<keyword evidence="5" id="KW-0378">Hydrolase</keyword>
<dbReference type="Gene3D" id="3.20.20.80">
    <property type="entry name" value="Glycosidases"/>
    <property type="match status" value="1"/>
</dbReference>
<dbReference type="Proteomes" id="UP000822688">
    <property type="component" value="Chromosome 11"/>
</dbReference>
<dbReference type="EMBL" id="CM026432">
    <property type="protein sequence ID" value="KAG0558029.1"/>
    <property type="molecule type" value="Genomic_DNA"/>
</dbReference>
<name>A0A8T0GIP3_CERPU</name>
<evidence type="ECO:0000256" key="7">
    <source>
        <dbReference type="ARBA" id="ARBA00023180"/>
    </source>
</evidence>
<organism evidence="11 12">
    <name type="scientific">Ceratodon purpureus</name>
    <name type="common">Fire moss</name>
    <name type="synonym">Dicranum purpureum</name>
    <dbReference type="NCBI Taxonomy" id="3225"/>
    <lineage>
        <taxon>Eukaryota</taxon>
        <taxon>Viridiplantae</taxon>
        <taxon>Streptophyta</taxon>
        <taxon>Embryophyta</taxon>
        <taxon>Bryophyta</taxon>
        <taxon>Bryophytina</taxon>
        <taxon>Bryopsida</taxon>
        <taxon>Dicranidae</taxon>
        <taxon>Pseudoditrichales</taxon>
        <taxon>Ditrichaceae</taxon>
        <taxon>Ceratodon</taxon>
    </lineage>
</organism>
<gene>
    <name evidence="11" type="ORF">KC19_11G174100</name>
</gene>